<accession>A0AAD6G2J3</accession>
<protein>
    <submittedName>
        <fullName evidence="1">Uncharacterized protein</fullName>
    </submittedName>
</protein>
<proteinExistence type="predicted"/>
<dbReference type="GeneID" id="81600563"/>
<dbReference type="Proteomes" id="UP001213681">
    <property type="component" value="Unassembled WGS sequence"/>
</dbReference>
<name>A0AAD6G2J3_9EURO</name>
<reference evidence="1" key="2">
    <citation type="journal article" date="2023" name="IMA Fungus">
        <title>Comparative genomic study of the Penicillium genus elucidates a diverse pangenome and 15 lateral gene transfer events.</title>
        <authorList>
            <person name="Petersen C."/>
            <person name="Sorensen T."/>
            <person name="Nielsen M.R."/>
            <person name="Sondergaard T.E."/>
            <person name="Sorensen J.L."/>
            <person name="Fitzpatrick D.A."/>
            <person name="Frisvad J.C."/>
            <person name="Nielsen K.L."/>
        </authorList>
    </citation>
    <scope>NUCLEOTIDE SEQUENCE</scope>
    <source>
        <strain evidence="1">IBT 16125</strain>
    </source>
</reference>
<comment type="caution">
    <text evidence="1">The sequence shown here is derived from an EMBL/GenBank/DDBJ whole genome shotgun (WGS) entry which is preliminary data.</text>
</comment>
<keyword evidence="2" id="KW-1185">Reference proteome</keyword>
<organism evidence="1 2">
    <name type="scientific">Penicillium daleae</name>
    <dbReference type="NCBI Taxonomy" id="63821"/>
    <lineage>
        <taxon>Eukaryota</taxon>
        <taxon>Fungi</taxon>
        <taxon>Dikarya</taxon>
        <taxon>Ascomycota</taxon>
        <taxon>Pezizomycotina</taxon>
        <taxon>Eurotiomycetes</taxon>
        <taxon>Eurotiomycetidae</taxon>
        <taxon>Eurotiales</taxon>
        <taxon>Aspergillaceae</taxon>
        <taxon>Penicillium</taxon>
    </lineage>
</organism>
<evidence type="ECO:0000313" key="2">
    <source>
        <dbReference type="Proteomes" id="UP001213681"/>
    </source>
</evidence>
<dbReference type="RefSeq" id="XP_056766024.1">
    <property type="nucleotide sequence ID" value="XM_056910320.1"/>
</dbReference>
<dbReference type="EMBL" id="JAPVEA010000006">
    <property type="protein sequence ID" value="KAJ5450489.1"/>
    <property type="molecule type" value="Genomic_DNA"/>
</dbReference>
<dbReference type="AlphaFoldDB" id="A0AAD6G2J3"/>
<sequence>MDMGAVVSDASRGGGIIFPGTSSMAAMSGMWDGANTASASGMSPPLSWYNSLVDSGGAKLANPGYNGDRMGERDGGQD</sequence>
<gene>
    <name evidence="1" type="ORF">N7458_006938</name>
</gene>
<reference evidence="1" key="1">
    <citation type="submission" date="2022-12" db="EMBL/GenBank/DDBJ databases">
        <authorList>
            <person name="Petersen C."/>
        </authorList>
    </citation>
    <scope>NUCLEOTIDE SEQUENCE</scope>
    <source>
        <strain evidence="1">IBT 16125</strain>
    </source>
</reference>
<evidence type="ECO:0000313" key="1">
    <source>
        <dbReference type="EMBL" id="KAJ5450489.1"/>
    </source>
</evidence>